<dbReference type="AlphaFoldDB" id="A4X365"/>
<organism evidence="2 3">
    <name type="scientific">Salinispora tropica (strain ATCC BAA-916 / DSM 44818 / JCM 13857 / NBRC 105044 / CNB-440)</name>
    <dbReference type="NCBI Taxonomy" id="369723"/>
    <lineage>
        <taxon>Bacteria</taxon>
        <taxon>Bacillati</taxon>
        <taxon>Actinomycetota</taxon>
        <taxon>Actinomycetes</taxon>
        <taxon>Micromonosporales</taxon>
        <taxon>Micromonosporaceae</taxon>
        <taxon>Salinispora</taxon>
    </lineage>
</organism>
<dbReference type="EMBL" id="CP000667">
    <property type="protein sequence ID" value="ABP53315.1"/>
    <property type="molecule type" value="Genomic_DNA"/>
</dbReference>
<proteinExistence type="predicted"/>
<protein>
    <recommendedName>
        <fullName evidence="4">DUF3558 domain-containing protein</fullName>
    </recommendedName>
</protein>
<feature type="region of interest" description="Disordered" evidence="1">
    <location>
        <begin position="130"/>
        <end position="151"/>
    </location>
</feature>
<dbReference type="Proteomes" id="UP000000235">
    <property type="component" value="Chromosome"/>
</dbReference>
<dbReference type="KEGG" id="stp:Strop_0838"/>
<keyword evidence="3" id="KW-1185">Reference proteome</keyword>
<reference evidence="3" key="1">
    <citation type="journal article" date="2007" name="Proc. Natl. Acad. Sci. U.S.A.">
        <title>Genome sequencing reveals complex secondary metabolome in the marine actinomycete Salinispora tropica.</title>
        <authorList>
            <person name="Udwary D.W."/>
            <person name="Zeigler L."/>
            <person name="Asolkar R.N."/>
            <person name="Singan V."/>
            <person name="Lapidus A."/>
            <person name="Fenical W."/>
            <person name="Jensen P.R."/>
            <person name="Moore B.S."/>
        </authorList>
    </citation>
    <scope>NUCLEOTIDE SEQUENCE [LARGE SCALE GENOMIC DNA]</scope>
    <source>
        <strain evidence="3">ATCC BAA-916 / DSM 44818 / CNB-440</strain>
    </source>
</reference>
<evidence type="ECO:0008006" key="4">
    <source>
        <dbReference type="Google" id="ProtNLM"/>
    </source>
</evidence>
<accession>A4X365</accession>
<evidence type="ECO:0000313" key="3">
    <source>
        <dbReference type="Proteomes" id="UP000000235"/>
    </source>
</evidence>
<name>A4X365_SALTO</name>
<evidence type="ECO:0000256" key="1">
    <source>
        <dbReference type="SAM" id="MobiDB-lite"/>
    </source>
</evidence>
<dbReference type="HOGENOM" id="CLU_1004339_0_0_11"/>
<evidence type="ECO:0000313" key="2">
    <source>
        <dbReference type="EMBL" id="ABP53315.1"/>
    </source>
</evidence>
<gene>
    <name evidence="2" type="ordered locus">Strop_0838</name>
</gene>
<sequence>MRSSGRHAKDDDQDGGPSEAICGATCETFSCATNADVTWACIADRVLPSHRPYRYAERPIRGGTPPWRLCDDQLMLKSAVRLWVAALTSTLALTACASGPSVAVADPTLSTYQLVHDLCAKLDPTHLTELGSGEPAVRNWPDRPDSPSKKCSLSAVTRGARASMYTVQVTTGLLESADQGPDEPWAWPGPDARGVWRDVPELEGSARVWLTPIDDLTDPPPPFTGPTQARTTELRAYHDNVFIWLRIMFTAEHVPDDSTTEAVAVAYAHQTLALMRS</sequence>